<feature type="region of interest" description="Disordered" evidence="10">
    <location>
        <begin position="428"/>
        <end position="449"/>
    </location>
</feature>
<dbReference type="CDD" id="cd03244">
    <property type="entry name" value="ABCC_MRP_domain2"/>
    <property type="match status" value="1"/>
</dbReference>
<dbReference type="InterPro" id="IPR017871">
    <property type="entry name" value="ABC_transporter-like_CS"/>
</dbReference>
<dbReference type="GO" id="GO:0005524">
    <property type="term" value="F:ATP binding"/>
    <property type="evidence" value="ECO:0007669"/>
    <property type="project" value="UniProtKB-KW"/>
</dbReference>
<evidence type="ECO:0000256" key="3">
    <source>
        <dbReference type="ARBA" id="ARBA00022448"/>
    </source>
</evidence>
<keyword evidence="5" id="KW-0677">Repeat</keyword>
<feature type="compositionally biased region" description="Basic and acidic residues" evidence="10">
    <location>
        <begin position="1298"/>
        <end position="1312"/>
    </location>
</feature>
<comment type="subcellular location">
    <subcellularLocation>
        <location evidence="1">Membrane</location>
        <topology evidence="1">Multi-pass membrane protein</topology>
    </subcellularLocation>
</comment>
<sequence>MSDTHSDNTSEKSVKEIEMLEEQTTAPVPLSKTPNIHSSLFSQGDEEERPPKKHPNLFNLFLFRRSVKQIMKGRKGSLNVEDIGEMPSNLDIDGSYGRLLKLWDKESQKKSPSLIKVVIQREFWTILFSFIAICISQTAMLAFPVLLIFIVRWVNSNEPKIWLGFVYAIIVLATQLTDSFTFEFCIKWVFTLSLRIRNGLIGLIFNKALKLNSAGIEDTGKLVNLMSNDAQILVEALPSVILGGAAPIMFVCVFIALGIFVRIWCLIPLGVLIVGLILNALFGQGIGKFYGKFTFWKDKRLGFFGEIIHNIKFVKYNGWEDSMKTRLDKLRKRELIRLVAFGMFKACLITLMVEIGPFMSFLMFLTMVLNKVELDVETVFACMAIFNSIKLPFQSFGFLIACLTTIKVSLTRILNFLKTPEITPNVNSEDLKQQSASQSEENSPQTVSSNNSIELKDVNFNFPNGETAFSCDELNIQKGELVCVLGSVGSGKSSFVLSLLGELERTAGTSTIRGKTSYASQTAWLMNTTIRENITFLSPYDEEKYNSVVYNSCLTRDLQILKGGDMYEVAERGANLSGGQRQRISIARALYSAQDIVIFDDPLSAVDFQVGSFIFEKAMENYLKNKTRIIVTNQTYFIDKADRIIVIENKKIAFNGSLENLKKSDISASQFVKTVTNKKDTKKKEGEKEETVPQDVGASEMEDELREKGRVSWRVYYKYLKYGGIIFFLLAMIPFAMRIGSMITYNLFLSYWSNGINENNKQGDLKWFYAHLYSFAADFVLMYFTITVMLFYGASSSIHLHQNLIKRILGTKLSFFDVTPIGRIVNYFSRDFHLIDSRIPSQIDQFIGQCCAIISVCVIISIASYYLIIVLVVVFIVFMIFHNFFIRSSIEMQRLEGLTRSPIFIHFDQTLLGLSTVRTSNGQDVFMKALIKKMRNNTLAYYTLQMAKIWYSQRLEWLGFTISTLTVLLIVILKSWFTVDTGFAATALMNVTSIPALVLTFAQNILELEITMQSTERVLELQKIPKEEVPEIANNYEDVPSTWPSSGTIELDDYQFKYRENLPLVLKGVSVHIQDKEKIGIVGRTGSGKSTMMAGLFRIENPAGGRILVDNIDIMKIPLKILRTKMCILPQEATMFSGTIRDNLDPTLKKTEEDMLRVLQLVHVNRKLDDPVTENGENFSLGERQMICMARALLKNAKILIMDEATASIDIQTDIMIQEMVRTNFTECTVLTIAHRLHSIMDATKVMVFDNGKLMENDKPINLIEDKETIFSNLVMQSGCPEELKRLALGQASISETLKSKNDRERMENEQEKNDEETMTNTSEKDILLVKQKDALSDSSSSDKVKDIVIDLDVVKNKKDVQLLALSPLPTDTDVSKKERSNDSSSTSSD</sequence>
<name>A0A0A1TZX0_ENTIV</name>
<dbReference type="CDD" id="cd18579">
    <property type="entry name" value="ABC_6TM_ABCC_D1"/>
    <property type="match status" value="1"/>
</dbReference>
<dbReference type="VEuPathDB" id="AmoebaDB:EIN_281220"/>
<evidence type="ECO:0000256" key="2">
    <source>
        <dbReference type="ARBA" id="ARBA00009726"/>
    </source>
</evidence>
<dbReference type="SUPFAM" id="SSF90123">
    <property type="entry name" value="ABC transporter transmembrane region"/>
    <property type="match status" value="2"/>
</dbReference>
<dbReference type="CDD" id="cd18580">
    <property type="entry name" value="ABC_6TM_ABCC_D2"/>
    <property type="match status" value="1"/>
</dbReference>
<feature type="region of interest" description="Disordered" evidence="10">
    <location>
        <begin position="1298"/>
        <end position="1326"/>
    </location>
</feature>
<dbReference type="OrthoDB" id="29192at2759"/>
<dbReference type="PROSITE" id="PS50893">
    <property type="entry name" value="ABC_TRANSPORTER_2"/>
    <property type="match status" value="2"/>
</dbReference>
<comment type="similarity">
    <text evidence="2">Belongs to the ABC transporter superfamily. ABCC family. Conjugate transporter (TC 3.A.1.208) subfamily.</text>
</comment>
<keyword evidence="3" id="KW-0813">Transport</keyword>
<dbReference type="InterPro" id="IPR050173">
    <property type="entry name" value="ABC_transporter_C-like"/>
</dbReference>
<dbReference type="InterPro" id="IPR011527">
    <property type="entry name" value="ABC1_TM_dom"/>
</dbReference>
<dbReference type="PANTHER" id="PTHR24223:SF456">
    <property type="entry name" value="MULTIDRUG RESISTANCE-ASSOCIATED PROTEIN LETHAL(2)03659"/>
    <property type="match status" value="1"/>
</dbReference>
<evidence type="ECO:0000256" key="8">
    <source>
        <dbReference type="ARBA" id="ARBA00022989"/>
    </source>
</evidence>
<evidence type="ECO:0000259" key="13">
    <source>
        <dbReference type="PROSITE" id="PS50929"/>
    </source>
</evidence>
<keyword evidence="9 11" id="KW-0472">Membrane</keyword>
<feature type="domain" description="ABC transmembrane type-1" evidence="13">
    <location>
        <begin position="127"/>
        <end position="401"/>
    </location>
</feature>
<dbReference type="OMA" id="SIWISKW"/>
<dbReference type="PANTHER" id="PTHR24223">
    <property type="entry name" value="ATP-BINDING CASSETTE SUB-FAMILY C"/>
    <property type="match status" value="1"/>
</dbReference>
<evidence type="ECO:0000313" key="14">
    <source>
        <dbReference type="EMBL" id="ELP85761.1"/>
    </source>
</evidence>
<reference evidence="14 15" key="1">
    <citation type="submission" date="2012-10" db="EMBL/GenBank/DDBJ databases">
        <authorList>
            <person name="Zafar N."/>
            <person name="Inman J."/>
            <person name="Hall N."/>
            <person name="Lorenzi H."/>
            <person name="Caler E."/>
        </authorList>
    </citation>
    <scope>NUCLEOTIDE SEQUENCE [LARGE SCALE GENOMIC DNA]</scope>
    <source>
        <strain evidence="14 15">IP1</strain>
    </source>
</reference>
<evidence type="ECO:0000313" key="15">
    <source>
        <dbReference type="Proteomes" id="UP000014680"/>
    </source>
</evidence>
<feature type="region of interest" description="Disordered" evidence="10">
    <location>
        <begin position="1"/>
        <end position="53"/>
    </location>
</feature>
<dbReference type="InterPro" id="IPR044746">
    <property type="entry name" value="ABCC_6TM_D1"/>
</dbReference>
<dbReference type="Gene3D" id="1.20.1560.10">
    <property type="entry name" value="ABC transporter type 1, transmembrane domain"/>
    <property type="match status" value="2"/>
</dbReference>
<feature type="transmembrane region" description="Helical" evidence="11">
    <location>
        <begin position="722"/>
        <end position="748"/>
    </location>
</feature>
<dbReference type="RefSeq" id="XP_004185107.1">
    <property type="nucleotide sequence ID" value="XM_004185059.1"/>
</dbReference>
<evidence type="ECO:0000256" key="10">
    <source>
        <dbReference type="SAM" id="MobiDB-lite"/>
    </source>
</evidence>
<feature type="transmembrane region" description="Helical" evidence="11">
    <location>
        <begin position="123"/>
        <end position="150"/>
    </location>
</feature>
<dbReference type="InterPro" id="IPR044726">
    <property type="entry name" value="ABCC_6TM_D2"/>
</dbReference>
<feature type="transmembrane region" description="Helical" evidence="11">
    <location>
        <begin position="335"/>
        <end position="358"/>
    </location>
</feature>
<dbReference type="Pfam" id="PF00664">
    <property type="entry name" value="ABC_membrane"/>
    <property type="match status" value="2"/>
</dbReference>
<gene>
    <name evidence="14" type="ORF">EIN_281220</name>
</gene>
<dbReference type="Gene3D" id="3.40.50.300">
    <property type="entry name" value="P-loop containing nucleotide triphosphate hydrolases"/>
    <property type="match status" value="2"/>
</dbReference>
<keyword evidence="6" id="KW-0547">Nucleotide-binding</keyword>
<dbReference type="SMART" id="SM00382">
    <property type="entry name" value="AAA"/>
    <property type="match status" value="2"/>
</dbReference>
<keyword evidence="15" id="KW-1185">Reference proteome</keyword>
<dbReference type="GO" id="GO:0016887">
    <property type="term" value="F:ATP hydrolysis activity"/>
    <property type="evidence" value="ECO:0007669"/>
    <property type="project" value="InterPro"/>
</dbReference>
<feature type="compositionally biased region" description="Polar residues" evidence="10">
    <location>
        <begin position="22"/>
        <end position="42"/>
    </location>
</feature>
<feature type="transmembrane region" description="Helical" evidence="11">
    <location>
        <begin position="236"/>
        <end position="260"/>
    </location>
</feature>
<evidence type="ECO:0000256" key="7">
    <source>
        <dbReference type="ARBA" id="ARBA00022840"/>
    </source>
</evidence>
<dbReference type="GO" id="GO:0016020">
    <property type="term" value="C:membrane"/>
    <property type="evidence" value="ECO:0007669"/>
    <property type="project" value="UniProtKB-SubCell"/>
</dbReference>
<evidence type="ECO:0000256" key="5">
    <source>
        <dbReference type="ARBA" id="ARBA00022737"/>
    </source>
</evidence>
<dbReference type="FunFam" id="1.20.1560.10:FF:000149">
    <property type="entry name" value="ATP-binding cassette protein, putative"/>
    <property type="match status" value="1"/>
</dbReference>
<evidence type="ECO:0000259" key="12">
    <source>
        <dbReference type="PROSITE" id="PS50893"/>
    </source>
</evidence>
<accession>A0A0A1TZX0</accession>
<dbReference type="KEGG" id="eiv:EIN_281220"/>
<keyword evidence="7" id="KW-0067">ATP-binding</keyword>
<dbReference type="CDD" id="cd03250">
    <property type="entry name" value="ABCC_MRP_domain1"/>
    <property type="match status" value="1"/>
</dbReference>
<feature type="transmembrane region" description="Helical" evidence="11">
    <location>
        <begin position="768"/>
        <end position="792"/>
    </location>
</feature>
<feature type="region of interest" description="Disordered" evidence="10">
    <location>
        <begin position="1363"/>
        <end position="1390"/>
    </location>
</feature>
<dbReference type="EMBL" id="KB207030">
    <property type="protein sequence ID" value="ELP85761.1"/>
    <property type="molecule type" value="Genomic_DNA"/>
</dbReference>
<evidence type="ECO:0000256" key="9">
    <source>
        <dbReference type="ARBA" id="ARBA00023136"/>
    </source>
</evidence>
<feature type="region of interest" description="Disordered" evidence="10">
    <location>
        <begin position="678"/>
        <end position="701"/>
    </location>
</feature>
<evidence type="ECO:0000256" key="4">
    <source>
        <dbReference type="ARBA" id="ARBA00022692"/>
    </source>
</evidence>
<dbReference type="InterPro" id="IPR003593">
    <property type="entry name" value="AAA+_ATPase"/>
</dbReference>
<feature type="domain" description="ABC transporter" evidence="12">
    <location>
        <begin position="453"/>
        <end position="674"/>
    </location>
</feature>
<feature type="compositionally biased region" description="Basic and acidic residues" evidence="10">
    <location>
        <begin position="1"/>
        <end position="18"/>
    </location>
</feature>
<dbReference type="SUPFAM" id="SSF52540">
    <property type="entry name" value="P-loop containing nucleoside triphosphate hydrolases"/>
    <property type="match status" value="2"/>
</dbReference>
<feature type="domain" description="ABC transporter" evidence="12">
    <location>
        <begin position="1049"/>
        <end position="1276"/>
    </location>
</feature>
<dbReference type="GO" id="GO:0140359">
    <property type="term" value="F:ABC-type transporter activity"/>
    <property type="evidence" value="ECO:0007669"/>
    <property type="project" value="InterPro"/>
</dbReference>
<evidence type="ECO:0000256" key="1">
    <source>
        <dbReference type="ARBA" id="ARBA00004141"/>
    </source>
</evidence>
<dbReference type="Pfam" id="PF00005">
    <property type="entry name" value="ABC_tran"/>
    <property type="match status" value="2"/>
</dbReference>
<feature type="transmembrane region" description="Helical" evidence="11">
    <location>
        <begin position="868"/>
        <end position="886"/>
    </location>
</feature>
<evidence type="ECO:0000256" key="11">
    <source>
        <dbReference type="SAM" id="Phobius"/>
    </source>
</evidence>
<dbReference type="FunFam" id="3.40.50.300:FF:002696">
    <property type="entry name" value="ATP-binding cassette protein, putative"/>
    <property type="match status" value="1"/>
</dbReference>
<protein>
    <submittedName>
        <fullName evidence="14">Multidrug resistance-associated protein, putative</fullName>
    </submittedName>
</protein>
<dbReference type="InterPro" id="IPR003439">
    <property type="entry name" value="ABC_transporter-like_ATP-bd"/>
</dbReference>
<evidence type="ECO:0000256" key="6">
    <source>
        <dbReference type="ARBA" id="ARBA00022741"/>
    </source>
</evidence>
<feature type="transmembrane region" description="Helical" evidence="11">
    <location>
        <begin position="266"/>
        <end position="290"/>
    </location>
</feature>
<feature type="transmembrane region" description="Helical" evidence="11">
    <location>
        <begin position="162"/>
        <end position="190"/>
    </location>
</feature>
<dbReference type="FunFam" id="1.20.1560.10:FF:000148">
    <property type="entry name" value="ATP-binding cassette protein putative"/>
    <property type="match status" value="1"/>
</dbReference>
<dbReference type="PROSITE" id="PS00211">
    <property type="entry name" value="ABC_TRANSPORTER_1"/>
    <property type="match status" value="2"/>
</dbReference>
<keyword evidence="8 11" id="KW-1133">Transmembrane helix</keyword>
<dbReference type="PROSITE" id="PS50929">
    <property type="entry name" value="ABC_TM1F"/>
    <property type="match status" value="2"/>
</dbReference>
<dbReference type="InterPro" id="IPR027417">
    <property type="entry name" value="P-loop_NTPase"/>
</dbReference>
<dbReference type="GeneID" id="14884779"/>
<organism evidence="14 15">
    <name type="scientific">Entamoeba invadens IP1</name>
    <dbReference type="NCBI Taxonomy" id="370355"/>
    <lineage>
        <taxon>Eukaryota</taxon>
        <taxon>Amoebozoa</taxon>
        <taxon>Evosea</taxon>
        <taxon>Archamoebae</taxon>
        <taxon>Mastigamoebida</taxon>
        <taxon>Entamoebidae</taxon>
        <taxon>Entamoeba</taxon>
    </lineage>
</organism>
<feature type="transmembrane region" description="Helical" evidence="11">
    <location>
        <begin position="955"/>
        <end position="977"/>
    </location>
</feature>
<dbReference type="InterPro" id="IPR036640">
    <property type="entry name" value="ABC1_TM_sf"/>
</dbReference>
<keyword evidence="4 11" id="KW-0812">Transmembrane</keyword>
<dbReference type="Proteomes" id="UP000014680">
    <property type="component" value="Unassembled WGS sequence"/>
</dbReference>
<feature type="compositionally biased region" description="Basic and acidic residues" evidence="10">
    <location>
        <begin position="678"/>
        <end position="691"/>
    </location>
</feature>
<dbReference type="FunFam" id="3.40.50.300:FF:000997">
    <property type="entry name" value="Multidrug resistance-associated protein 1"/>
    <property type="match status" value="1"/>
</dbReference>
<feature type="domain" description="ABC transmembrane type-1" evidence="13">
    <location>
        <begin position="740"/>
        <end position="1008"/>
    </location>
</feature>
<proteinExistence type="inferred from homology"/>